<reference evidence="7" key="1">
    <citation type="submission" date="2015-11" db="EMBL/GenBank/DDBJ databases">
        <authorList>
            <person name="Blom J."/>
        </authorList>
    </citation>
    <scope>NUCLEOTIDE SEQUENCE [LARGE SCALE GENOMIC DNA]</scope>
</reference>
<dbReference type="GO" id="GO:0043190">
    <property type="term" value="C:ATP-binding cassette (ABC) transporter complex"/>
    <property type="evidence" value="ECO:0007669"/>
    <property type="project" value="InterPro"/>
</dbReference>
<evidence type="ECO:0000259" key="5">
    <source>
        <dbReference type="SMART" id="SM00062"/>
    </source>
</evidence>
<dbReference type="InterPro" id="IPR007210">
    <property type="entry name" value="ABC_Gly_betaine_transp_sub-bd"/>
</dbReference>
<dbReference type="NCBIfam" id="TIGR01729">
    <property type="entry name" value="taurine_ABC_bnd"/>
    <property type="match status" value="1"/>
</dbReference>
<evidence type="ECO:0000256" key="1">
    <source>
        <dbReference type="ARBA" id="ARBA00004418"/>
    </source>
</evidence>
<sequence>MMITTRSGLRLLAAALSLFVLQAQAVNVTVAYQTSAEPAKVAQADNTFASTSGAQVDWRKFDSGSSVVRALASGDVQIGNIGSSPLAIAASQQVPIEVFLLASQLGSSEALVVKKAIRSPQDLIGKRIAVPFISTTHYSLLAALKHWGIKPGQVQIINLQPPAIIAAWQRGDIDGAYVWAPAVNELEKSGTVLTDSSQVGKWGAPTLDVWVVRKDFAAAHPEIVTAFARSALQAQQRYLDNPEQWLKQPDNLSKLSRFSGVAEADVPALVKGNTYLSAQQQVDQLGAPVNKAIVDTAGFLKEQGKVPQVADDYRGYVTDRFVKPLLK</sequence>
<evidence type="ECO:0000256" key="3">
    <source>
        <dbReference type="ARBA" id="ARBA00022729"/>
    </source>
</evidence>
<dbReference type="InterPro" id="IPR010068">
    <property type="entry name" value="Peri-bd_TauA"/>
</dbReference>
<feature type="domain" description="Solute-binding protein family 3/N-terminal" evidence="5">
    <location>
        <begin position="27"/>
        <end position="242"/>
    </location>
</feature>
<dbReference type="AlphaFoldDB" id="A0A0U5KZM4"/>
<feature type="signal peptide" evidence="4">
    <location>
        <begin position="1"/>
        <end position="25"/>
    </location>
</feature>
<proteinExistence type="inferred from homology"/>
<dbReference type="CDD" id="cd13560">
    <property type="entry name" value="PBP2_taurine"/>
    <property type="match status" value="1"/>
</dbReference>
<evidence type="ECO:0000313" key="6">
    <source>
        <dbReference type="EMBL" id="CUU22584.1"/>
    </source>
</evidence>
<dbReference type="GO" id="GO:0022857">
    <property type="term" value="F:transmembrane transporter activity"/>
    <property type="evidence" value="ECO:0007669"/>
    <property type="project" value="InterPro"/>
</dbReference>
<dbReference type="EMBL" id="LN907827">
    <property type="protein sequence ID" value="CUU22584.1"/>
    <property type="molecule type" value="Genomic_DNA"/>
</dbReference>
<evidence type="ECO:0000256" key="4">
    <source>
        <dbReference type="SAM" id="SignalP"/>
    </source>
</evidence>
<dbReference type="GO" id="GO:0042597">
    <property type="term" value="C:periplasmic space"/>
    <property type="evidence" value="ECO:0007669"/>
    <property type="project" value="UniProtKB-SubCell"/>
</dbReference>
<dbReference type="Pfam" id="PF04069">
    <property type="entry name" value="OpuAC"/>
    <property type="match status" value="1"/>
</dbReference>
<comment type="similarity">
    <text evidence="2">Belongs to the bacterial solute-binding protein SsuA/TauA family.</text>
</comment>
<dbReference type="NCBIfam" id="NF008553">
    <property type="entry name" value="PRK11480.1"/>
    <property type="match status" value="1"/>
</dbReference>
<organism evidence="6 7">
    <name type="scientific">Duffyella gerundensis</name>
    <dbReference type="NCBI Taxonomy" id="1619313"/>
    <lineage>
        <taxon>Bacteria</taxon>
        <taxon>Pseudomonadati</taxon>
        <taxon>Pseudomonadota</taxon>
        <taxon>Gammaproteobacteria</taxon>
        <taxon>Enterobacterales</taxon>
        <taxon>Erwiniaceae</taxon>
        <taxon>Duffyella</taxon>
    </lineage>
</organism>
<dbReference type="KEGG" id="ege:EM595_0347"/>
<dbReference type="Proteomes" id="UP000059419">
    <property type="component" value="Chromosome 1"/>
</dbReference>
<dbReference type="InterPro" id="IPR001638">
    <property type="entry name" value="Solute-binding_3/MltF_N"/>
</dbReference>
<evidence type="ECO:0000313" key="7">
    <source>
        <dbReference type="Proteomes" id="UP000059419"/>
    </source>
</evidence>
<dbReference type="GO" id="GO:0042918">
    <property type="term" value="P:alkanesulfonate transmembrane transport"/>
    <property type="evidence" value="ECO:0007669"/>
    <property type="project" value="TreeGrafter"/>
</dbReference>
<dbReference type="PATRIC" id="fig|1619313.3.peg.360"/>
<comment type="subcellular location">
    <subcellularLocation>
        <location evidence="1">Periplasm</location>
    </subcellularLocation>
</comment>
<name>A0A0U5KZM4_9GAMM</name>
<feature type="chain" id="PRO_5006860951" evidence="4">
    <location>
        <begin position="26"/>
        <end position="327"/>
    </location>
</feature>
<dbReference type="STRING" id="1619313.EM595_0347"/>
<dbReference type="Gene3D" id="3.40.190.10">
    <property type="entry name" value="Periplasmic binding protein-like II"/>
    <property type="match status" value="2"/>
</dbReference>
<gene>
    <name evidence="6" type="primary">tauA</name>
    <name evidence="6" type="ORF">EM595_0347</name>
</gene>
<dbReference type="SUPFAM" id="SSF53850">
    <property type="entry name" value="Periplasmic binding protein-like II"/>
    <property type="match status" value="1"/>
</dbReference>
<protein>
    <submittedName>
        <fullName evidence="6">Taurine-binding periplasmic protein</fullName>
    </submittedName>
</protein>
<dbReference type="PANTHER" id="PTHR30024:SF47">
    <property type="entry name" value="TAURINE-BINDING PERIPLASMIC PROTEIN"/>
    <property type="match status" value="1"/>
</dbReference>
<accession>A0A0U5KZM4</accession>
<keyword evidence="3 4" id="KW-0732">Signal</keyword>
<keyword evidence="7" id="KW-1185">Reference proteome</keyword>
<dbReference type="PANTHER" id="PTHR30024">
    <property type="entry name" value="ALIPHATIC SULFONATES-BINDING PROTEIN-RELATED"/>
    <property type="match status" value="1"/>
</dbReference>
<dbReference type="SMART" id="SM00062">
    <property type="entry name" value="PBPb"/>
    <property type="match status" value="1"/>
</dbReference>
<evidence type="ECO:0000256" key="2">
    <source>
        <dbReference type="ARBA" id="ARBA00010742"/>
    </source>
</evidence>